<comment type="caution">
    <text evidence="5">The sequence shown here is derived from an EMBL/GenBank/DDBJ whole genome shotgun (WGS) entry which is preliminary data.</text>
</comment>
<dbReference type="Proteomes" id="UP000323000">
    <property type="component" value="Chromosome 3"/>
</dbReference>
<feature type="chain" id="PRO_5023134599" description="Pectinesterase catalytic domain-containing protein" evidence="3">
    <location>
        <begin position="18"/>
        <end position="142"/>
    </location>
</feature>
<dbReference type="InterPro" id="IPR000070">
    <property type="entry name" value="Pectinesterase_cat"/>
</dbReference>
<reference evidence="6" key="1">
    <citation type="journal article" date="2019" name="Gigascience">
        <title>De novo genome assembly of the endangered Acer yangbiense, a plant species with extremely small populations endemic to Yunnan Province, China.</title>
        <authorList>
            <person name="Yang J."/>
            <person name="Wariss H.M."/>
            <person name="Tao L."/>
            <person name="Zhang R."/>
            <person name="Yun Q."/>
            <person name="Hollingsworth P."/>
            <person name="Dao Z."/>
            <person name="Luo G."/>
            <person name="Guo H."/>
            <person name="Ma Y."/>
            <person name="Sun W."/>
        </authorList>
    </citation>
    <scope>NUCLEOTIDE SEQUENCE [LARGE SCALE GENOMIC DNA]</scope>
    <source>
        <strain evidence="6">cv. Malutang</strain>
    </source>
</reference>
<accession>A0A5C7I7N5</accession>
<evidence type="ECO:0000313" key="5">
    <source>
        <dbReference type="EMBL" id="TXG65181.1"/>
    </source>
</evidence>
<evidence type="ECO:0000259" key="4">
    <source>
        <dbReference type="Pfam" id="PF01095"/>
    </source>
</evidence>
<evidence type="ECO:0000256" key="2">
    <source>
        <dbReference type="ARBA" id="ARBA00022801"/>
    </source>
</evidence>
<dbReference type="OrthoDB" id="1729952at2759"/>
<proteinExistence type="predicted"/>
<evidence type="ECO:0000313" key="6">
    <source>
        <dbReference type="Proteomes" id="UP000323000"/>
    </source>
</evidence>
<evidence type="ECO:0000256" key="1">
    <source>
        <dbReference type="ARBA" id="ARBA00005184"/>
    </source>
</evidence>
<keyword evidence="3" id="KW-0732">Signal</keyword>
<name>A0A5C7I7N5_9ROSI</name>
<evidence type="ECO:0000256" key="3">
    <source>
        <dbReference type="SAM" id="SignalP"/>
    </source>
</evidence>
<dbReference type="GO" id="GO:0030599">
    <property type="term" value="F:pectinesterase activity"/>
    <property type="evidence" value="ECO:0007669"/>
    <property type="project" value="InterPro"/>
</dbReference>
<dbReference type="GO" id="GO:0045490">
    <property type="term" value="P:pectin catabolic process"/>
    <property type="evidence" value="ECO:0007669"/>
    <property type="project" value="UniProtKB-UniPathway"/>
</dbReference>
<feature type="domain" description="Pectinesterase catalytic" evidence="4">
    <location>
        <begin position="88"/>
        <end position="138"/>
    </location>
</feature>
<dbReference type="EMBL" id="VAHF01000003">
    <property type="protein sequence ID" value="TXG65181.1"/>
    <property type="molecule type" value="Genomic_DNA"/>
</dbReference>
<dbReference type="InterPro" id="IPR011050">
    <property type="entry name" value="Pectin_lyase_fold/virulence"/>
</dbReference>
<dbReference type="SUPFAM" id="SSF51126">
    <property type="entry name" value="Pectin lyase-like"/>
    <property type="match status" value="1"/>
</dbReference>
<keyword evidence="6" id="KW-1185">Reference proteome</keyword>
<feature type="signal peptide" evidence="3">
    <location>
        <begin position="1"/>
        <end position="17"/>
    </location>
</feature>
<dbReference type="GO" id="GO:0042545">
    <property type="term" value="P:cell wall modification"/>
    <property type="evidence" value="ECO:0007669"/>
    <property type="project" value="InterPro"/>
</dbReference>
<sequence>MPISSSVLLSFFNLTFSDQNPNITVALDGTGDVRSIGETVQVAPNNSNFIYRIYNNKSNNCGFNNQDSATFGQSQCLKERSKIDGSLKEYDKFDTEIMIYNCTIIPLLDLAKKPDVKAYLGRSWKKFSQTIIYNRILCKWIY</sequence>
<comment type="pathway">
    <text evidence="1">Glycan metabolism; pectin degradation; 2-dehydro-3-deoxy-D-gluconate from pectin: step 1/5.</text>
</comment>
<gene>
    <name evidence="5" type="ORF">EZV62_006456</name>
</gene>
<dbReference type="AlphaFoldDB" id="A0A5C7I7N5"/>
<dbReference type="UniPathway" id="UPA00545">
    <property type="reaction ID" value="UER00823"/>
</dbReference>
<keyword evidence="2" id="KW-0378">Hydrolase</keyword>
<dbReference type="Pfam" id="PF01095">
    <property type="entry name" value="Pectinesterase"/>
    <property type="match status" value="1"/>
</dbReference>
<protein>
    <recommendedName>
        <fullName evidence="4">Pectinesterase catalytic domain-containing protein</fullName>
    </recommendedName>
</protein>
<organism evidence="5 6">
    <name type="scientific">Acer yangbiense</name>
    <dbReference type="NCBI Taxonomy" id="1000413"/>
    <lineage>
        <taxon>Eukaryota</taxon>
        <taxon>Viridiplantae</taxon>
        <taxon>Streptophyta</taxon>
        <taxon>Embryophyta</taxon>
        <taxon>Tracheophyta</taxon>
        <taxon>Spermatophyta</taxon>
        <taxon>Magnoliopsida</taxon>
        <taxon>eudicotyledons</taxon>
        <taxon>Gunneridae</taxon>
        <taxon>Pentapetalae</taxon>
        <taxon>rosids</taxon>
        <taxon>malvids</taxon>
        <taxon>Sapindales</taxon>
        <taxon>Sapindaceae</taxon>
        <taxon>Hippocastanoideae</taxon>
        <taxon>Acereae</taxon>
        <taxon>Acer</taxon>
    </lineage>
</organism>